<reference evidence="3" key="1">
    <citation type="journal article" date="2019" name="Int. J. Syst. Evol. Microbiol.">
        <title>The Global Catalogue of Microorganisms (GCM) 10K type strain sequencing project: providing services to taxonomists for standard genome sequencing and annotation.</title>
        <authorList>
            <consortium name="The Broad Institute Genomics Platform"/>
            <consortium name="The Broad Institute Genome Sequencing Center for Infectious Disease"/>
            <person name="Wu L."/>
            <person name="Ma J."/>
        </authorList>
    </citation>
    <scope>NUCLEOTIDE SEQUENCE [LARGE SCALE GENOMIC DNA]</scope>
    <source>
        <strain evidence="3">KCTC 23299</strain>
    </source>
</reference>
<keyword evidence="1" id="KW-0732">Signal</keyword>
<proteinExistence type="predicted"/>
<sequence>MLKKISAVLLFIIITNTSFASPETLAPEVTPNSPTNTLYKFKVSTINEIEYWWILHNDGCFRLYKVVIVDGILEFWTALGWSNYIGPTTNCIYTKDQMEAMC</sequence>
<dbReference type="RefSeq" id="WP_386099858.1">
    <property type="nucleotide sequence ID" value="NZ_JBHUOZ010000003.1"/>
</dbReference>
<dbReference type="EMBL" id="JBHUOZ010000003">
    <property type="protein sequence ID" value="MFD2920801.1"/>
    <property type="molecule type" value="Genomic_DNA"/>
</dbReference>
<gene>
    <name evidence="2" type="ORF">ACFS6H_13835</name>
</gene>
<accession>A0ABW6A7B4</accession>
<protein>
    <submittedName>
        <fullName evidence="2">Uncharacterized protein</fullName>
    </submittedName>
</protein>
<evidence type="ECO:0000313" key="3">
    <source>
        <dbReference type="Proteomes" id="UP001597511"/>
    </source>
</evidence>
<dbReference type="Proteomes" id="UP001597511">
    <property type="component" value="Unassembled WGS sequence"/>
</dbReference>
<comment type="caution">
    <text evidence="2">The sequence shown here is derived from an EMBL/GenBank/DDBJ whole genome shotgun (WGS) entry which is preliminary data.</text>
</comment>
<feature type="chain" id="PRO_5045891109" evidence="1">
    <location>
        <begin position="21"/>
        <end position="102"/>
    </location>
</feature>
<evidence type="ECO:0000313" key="2">
    <source>
        <dbReference type="EMBL" id="MFD2920801.1"/>
    </source>
</evidence>
<feature type="signal peptide" evidence="1">
    <location>
        <begin position="1"/>
        <end position="20"/>
    </location>
</feature>
<keyword evidence="3" id="KW-1185">Reference proteome</keyword>
<evidence type="ECO:0000256" key="1">
    <source>
        <dbReference type="SAM" id="SignalP"/>
    </source>
</evidence>
<organism evidence="2 3">
    <name type="scientific">Terrimonas rubra</name>
    <dbReference type="NCBI Taxonomy" id="1035890"/>
    <lineage>
        <taxon>Bacteria</taxon>
        <taxon>Pseudomonadati</taxon>
        <taxon>Bacteroidota</taxon>
        <taxon>Chitinophagia</taxon>
        <taxon>Chitinophagales</taxon>
        <taxon>Chitinophagaceae</taxon>
        <taxon>Terrimonas</taxon>
    </lineage>
</organism>
<name>A0ABW6A7B4_9BACT</name>